<reference evidence="1 2" key="1">
    <citation type="journal article" date="2017" name="BMC Genomics">
        <title>Comparative genomic and phylogenomic analyses of the Bifidobacteriaceae family.</title>
        <authorList>
            <person name="Lugli G.A."/>
            <person name="Milani C."/>
            <person name="Turroni F."/>
            <person name="Duranti S."/>
            <person name="Mancabelli L."/>
            <person name="Mangifesta M."/>
            <person name="Ferrario C."/>
            <person name="Modesto M."/>
            <person name="Mattarelli P."/>
            <person name="Jiri K."/>
            <person name="van Sinderen D."/>
            <person name="Ventura M."/>
        </authorList>
    </citation>
    <scope>NUCLEOTIDE SEQUENCE [LARGE SCALE GENOMIC DNA]</scope>
    <source>
        <strain evidence="1 2">DSM 22924</strain>
    </source>
</reference>
<dbReference type="EMBL" id="MWWS01000004">
    <property type="protein sequence ID" value="OZG50221.1"/>
    <property type="molecule type" value="Genomic_DNA"/>
</dbReference>
<proteinExistence type="predicted"/>
<accession>A0A261ETN6</accession>
<sequence>MLWRYSVGFEMGNSVLLTKQVTVLMTISTCYVKLSLVDGLYGNCLTLQFMALSNECKYPDALLGIDSLVIAGSYESAKQYI</sequence>
<comment type="caution">
    <text evidence="1">The sequence shown here is derived from an EMBL/GenBank/DDBJ whole genome shotgun (WGS) entry which is preliminary data.</text>
</comment>
<dbReference type="AlphaFoldDB" id="A0A261ETN6"/>
<organism evidence="1 2">
    <name type="scientific">Bombiscardovia coagulans</name>
    <dbReference type="NCBI Taxonomy" id="686666"/>
    <lineage>
        <taxon>Bacteria</taxon>
        <taxon>Bacillati</taxon>
        <taxon>Actinomycetota</taxon>
        <taxon>Actinomycetes</taxon>
        <taxon>Bifidobacteriales</taxon>
        <taxon>Bifidobacteriaceae</taxon>
        <taxon>Bombiscardovia</taxon>
    </lineage>
</organism>
<name>A0A261ETN6_9BIFI</name>
<dbReference type="Proteomes" id="UP000216004">
    <property type="component" value="Unassembled WGS sequence"/>
</dbReference>
<gene>
    <name evidence="1" type="ORF">BOCO_0738</name>
</gene>
<keyword evidence="2" id="KW-1185">Reference proteome</keyword>
<evidence type="ECO:0000313" key="1">
    <source>
        <dbReference type="EMBL" id="OZG50221.1"/>
    </source>
</evidence>
<evidence type="ECO:0000313" key="2">
    <source>
        <dbReference type="Proteomes" id="UP000216004"/>
    </source>
</evidence>
<protein>
    <submittedName>
        <fullName evidence="1">Uncharacterized protein</fullName>
    </submittedName>
</protein>